<reference evidence="3" key="1">
    <citation type="journal article" date="2014" name="BMC Genomics">
        <title>Genome sequencing of two Neorhizobium galegae strains reveals a noeT gene responsible for the unusual acetylation of the nodulation factors.</title>
        <authorList>
            <person name="Osterman J."/>
            <person name="Marsh J."/>
            <person name="Laine P.K."/>
            <person name="Zeng Z."/>
            <person name="Alatalo E."/>
            <person name="Sullivan J.T."/>
            <person name="Young J.P."/>
            <person name="Thomas-Oates J."/>
            <person name="Paulin L."/>
            <person name="Lindstrom K."/>
        </authorList>
    </citation>
    <scope>NUCLEOTIDE SEQUENCE [LARGE SCALE GENOMIC DNA]</scope>
    <source>
        <strain evidence="3">HAMBI 1141</strain>
        <plasmid evidence="3">II</plasmid>
    </source>
</reference>
<evidence type="ECO:0000313" key="3">
    <source>
        <dbReference type="Proteomes" id="UP000028186"/>
    </source>
</evidence>
<proteinExistence type="predicted"/>
<dbReference type="eggNOG" id="COG0457">
    <property type="taxonomic scope" value="Bacteria"/>
</dbReference>
<evidence type="ECO:0000313" key="2">
    <source>
        <dbReference type="EMBL" id="CDN57915.1"/>
    </source>
</evidence>
<dbReference type="HOGENOM" id="CLU_022712_0_0_5"/>
<name>A0A068TK60_NEOGA</name>
<feature type="compositionally biased region" description="Polar residues" evidence="1">
    <location>
        <begin position="553"/>
        <end position="563"/>
    </location>
</feature>
<accession>A0A068TK60</accession>
<sequence length="736" mass="80398">MKLPLVLLTATLIGGGFAASLRDKVSLPGLPANVAATVRSEQERVAQQAVPADPQALAQQILTVQPAGQGAPDTAVPPAAMQEQAQLQPKTREPDQAGDPAPPAAEPKPEPDLSALRYFAARGDNARLQAEIARLRALYPDWTPPANPLEIPMERDERLEEVWRQYAEGRYSEVRKAIAERQATDRTWQPPQDLLERLNLAENRVRLINASDLKQYQTVITLAAEIPALRTCSDVDVLWRLAEAFIRTDRETRGVDVYRYVLENCTVEPQRVATIQKAAALLSSSSLTPLLALEREKEFEPIRNDLARRLVATANGTPGSDVAPDYLERLRRMAEAEGKASDALLLGWYALRHDEAKQAEQWFSKAGQIEKSVSASQGLALSLLKSGQAARAEDVMYPWRDSSEEASATYLAATSNLLASDPPLQIATEILQRIARTALQAKYVPTAQQLGWYARAFNQPHTAARWFETALQWKADEPSAYGLAITRQQLNDRAGTEAIRSAWAGRSQRIADLGIISAAKSPQLAPEPAQQSGKGDATRSRQTNAAASVAVSRQSRPTTSAGRTTCDVRSGVENLLPQAALQRGWCLMDLNRPLEAAEAFQAALGSSVHATREDAAYGQSLAYLRLGLIDKAAVAATKAPQSMQRSSELQVAILANRANLAFDAGRYREALIYLDQRALLQPETTDLLVLRGYAFINLNRASDAMRIFEAVAETGNRDAARGLRDARVALGLETTD</sequence>
<protein>
    <submittedName>
        <fullName evidence="2">Cellulose synthesis protein</fullName>
    </submittedName>
</protein>
<dbReference type="PATRIC" id="fig|1028801.3.peg.5689"/>
<feature type="region of interest" description="Disordered" evidence="1">
    <location>
        <begin position="521"/>
        <end position="565"/>
    </location>
</feature>
<gene>
    <name evidence="2" type="ORF">RG1141_PA10830</name>
</gene>
<dbReference type="InterPro" id="IPR019734">
    <property type="entry name" value="TPR_rpt"/>
</dbReference>
<keyword evidence="2" id="KW-0614">Plasmid</keyword>
<dbReference type="Gene3D" id="1.25.40.10">
    <property type="entry name" value="Tetratricopeptide repeat domain"/>
    <property type="match status" value="1"/>
</dbReference>
<dbReference type="InterPro" id="IPR011990">
    <property type="entry name" value="TPR-like_helical_dom_sf"/>
</dbReference>
<evidence type="ECO:0000256" key="1">
    <source>
        <dbReference type="SAM" id="MobiDB-lite"/>
    </source>
</evidence>
<geneLocation type="plasmid" evidence="3">
    <name>II</name>
</geneLocation>
<dbReference type="AlphaFoldDB" id="A0A068TK60"/>
<dbReference type="Proteomes" id="UP000028186">
    <property type="component" value="Plasmid pHAMBI1141a"/>
</dbReference>
<dbReference type="EMBL" id="HG938356">
    <property type="protein sequence ID" value="CDN57915.1"/>
    <property type="molecule type" value="Genomic_DNA"/>
</dbReference>
<dbReference type="KEGG" id="ngl:RG1141_PA10830"/>
<dbReference type="SUPFAM" id="SSF48452">
    <property type="entry name" value="TPR-like"/>
    <property type="match status" value="1"/>
</dbReference>
<feature type="region of interest" description="Disordered" evidence="1">
    <location>
        <begin position="66"/>
        <end position="111"/>
    </location>
</feature>
<dbReference type="SMART" id="SM00028">
    <property type="entry name" value="TPR"/>
    <property type="match status" value="2"/>
</dbReference>
<organism evidence="2 3">
    <name type="scientific">Neorhizobium galegae bv. officinalis bv. officinalis str. HAMBI 1141</name>
    <dbReference type="NCBI Taxonomy" id="1028801"/>
    <lineage>
        <taxon>Bacteria</taxon>
        <taxon>Pseudomonadati</taxon>
        <taxon>Pseudomonadota</taxon>
        <taxon>Alphaproteobacteria</taxon>
        <taxon>Hyphomicrobiales</taxon>
        <taxon>Rhizobiaceae</taxon>
        <taxon>Rhizobium/Agrobacterium group</taxon>
        <taxon>Neorhizobium</taxon>
    </lineage>
</organism>